<keyword evidence="3" id="KW-1185">Reference proteome</keyword>
<dbReference type="RefSeq" id="WP_136932903.1">
    <property type="nucleotide sequence ID" value="NZ_SSMQ01000041.1"/>
</dbReference>
<dbReference type="OrthoDB" id="118811at2"/>
<evidence type="ECO:0000259" key="1">
    <source>
        <dbReference type="Pfam" id="PF07812"/>
    </source>
</evidence>
<sequence>MKVHIFTGPTLSAEEGLRELDAMYRPPAAQGDVYRAAQEEPAVIGILDGSFEHVPSVAHKEVLWAMSRGIHVFGAASLGALRAAELGPFGMEGVGEIHAAYARGDLTDDDEVAVAHRLAEGGYRPVSEAMVNMRETLRRAAQRGVITEGSREALIQAARELFYAERCYPAILTSGRVRGVPEAELSALRDALPELRVDVKKRDALAMLRLIRERIASGLARKEVRFPFQHTDAWASITRRAHERAVPITDERRS</sequence>
<accession>A0A4U1J2J7</accession>
<name>A0A4U1J2J7_9BACT</name>
<dbReference type="Pfam" id="PF07812">
    <property type="entry name" value="TfuA"/>
    <property type="match status" value="1"/>
</dbReference>
<evidence type="ECO:0000313" key="3">
    <source>
        <dbReference type="Proteomes" id="UP000309215"/>
    </source>
</evidence>
<gene>
    <name evidence="2" type="ORF">E8A74_31925</name>
</gene>
<organism evidence="2 3">
    <name type="scientific">Polyangium fumosum</name>
    <dbReference type="NCBI Taxonomy" id="889272"/>
    <lineage>
        <taxon>Bacteria</taxon>
        <taxon>Pseudomonadati</taxon>
        <taxon>Myxococcota</taxon>
        <taxon>Polyangia</taxon>
        <taxon>Polyangiales</taxon>
        <taxon>Polyangiaceae</taxon>
        <taxon>Polyangium</taxon>
    </lineage>
</organism>
<comment type="caution">
    <text evidence="2">The sequence shown here is derived from an EMBL/GenBank/DDBJ whole genome shotgun (WGS) entry which is preliminary data.</text>
</comment>
<dbReference type="Proteomes" id="UP000309215">
    <property type="component" value="Unassembled WGS sequence"/>
</dbReference>
<dbReference type="AlphaFoldDB" id="A0A4U1J2J7"/>
<dbReference type="InterPro" id="IPR012924">
    <property type="entry name" value="TfuA_core"/>
</dbReference>
<proteinExistence type="predicted"/>
<reference evidence="2 3" key="1">
    <citation type="submission" date="2019-04" db="EMBL/GenBank/DDBJ databases">
        <authorList>
            <person name="Li Y."/>
            <person name="Wang J."/>
        </authorList>
    </citation>
    <scope>NUCLEOTIDE SEQUENCE [LARGE SCALE GENOMIC DNA]</scope>
    <source>
        <strain evidence="2 3">DSM 14668</strain>
    </source>
</reference>
<protein>
    <recommendedName>
        <fullName evidence="1">TfuA-like core domain-containing protein</fullName>
    </recommendedName>
</protein>
<evidence type="ECO:0000313" key="2">
    <source>
        <dbReference type="EMBL" id="TKD01211.1"/>
    </source>
</evidence>
<feature type="domain" description="TfuA-like core" evidence="1">
    <location>
        <begin position="48"/>
        <end position="166"/>
    </location>
</feature>
<dbReference type="EMBL" id="SSMQ01000041">
    <property type="protein sequence ID" value="TKD01211.1"/>
    <property type="molecule type" value="Genomic_DNA"/>
</dbReference>